<name>A0A1I5YTX5_9BACT</name>
<evidence type="ECO:0000313" key="2">
    <source>
        <dbReference type="Proteomes" id="UP000199031"/>
    </source>
</evidence>
<dbReference type="STRING" id="1465490.SAMN05444277_11427"/>
<dbReference type="Proteomes" id="UP000199031">
    <property type="component" value="Unassembled WGS sequence"/>
</dbReference>
<dbReference type="AlphaFoldDB" id="A0A1I5YTX5"/>
<organism evidence="1 2">
    <name type="scientific">Parafilimonas terrae</name>
    <dbReference type="NCBI Taxonomy" id="1465490"/>
    <lineage>
        <taxon>Bacteria</taxon>
        <taxon>Pseudomonadati</taxon>
        <taxon>Bacteroidota</taxon>
        <taxon>Chitinophagia</taxon>
        <taxon>Chitinophagales</taxon>
        <taxon>Chitinophagaceae</taxon>
        <taxon>Parafilimonas</taxon>
    </lineage>
</organism>
<accession>A0A1I5YTX5</accession>
<protein>
    <submittedName>
        <fullName evidence="1">Uncharacterized protein</fullName>
    </submittedName>
</protein>
<reference evidence="1 2" key="1">
    <citation type="submission" date="2016-10" db="EMBL/GenBank/DDBJ databases">
        <authorList>
            <person name="de Groot N.N."/>
        </authorList>
    </citation>
    <scope>NUCLEOTIDE SEQUENCE [LARGE SCALE GENOMIC DNA]</scope>
    <source>
        <strain evidence="1 2">DSM 28286</strain>
    </source>
</reference>
<gene>
    <name evidence="1" type="ORF">SAMN05444277_11427</name>
</gene>
<keyword evidence="2" id="KW-1185">Reference proteome</keyword>
<sequence>MLKCYNLYIATPGLRQCLQQLYATIPVNLYEQPDIKKQDHSKNIF</sequence>
<dbReference type="EMBL" id="FOXQ01000014">
    <property type="protein sequence ID" value="SFQ47669.1"/>
    <property type="molecule type" value="Genomic_DNA"/>
</dbReference>
<evidence type="ECO:0000313" key="1">
    <source>
        <dbReference type="EMBL" id="SFQ47669.1"/>
    </source>
</evidence>
<proteinExistence type="predicted"/>